<dbReference type="EMBL" id="BQXS01009897">
    <property type="protein sequence ID" value="GKT32075.1"/>
    <property type="molecule type" value="Genomic_DNA"/>
</dbReference>
<comment type="caution">
    <text evidence="2">The sequence shown here is derived from an EMBL/GenBank/DDBJ whole genome shotgun (WGS) entry which is preliminary data.</text>
</comment>
<gene>
    <name evidence="2" type="ORF">ADUPG1_006326</name>
</gene>
<evidence type="ECO:0008006" key="4">
    <source>
        <dbReference type="Google" id="ProtNLM"/>
    </source>
</evidence>
<evidence type="ECO:0000256" key="1">
    <source>
        <dbReference type="SAM" id="MobiDB-lite"/>
    </source>
</evidence>
<proteinExistence type="predicted"/>
<protein>
    <recommendedName>
        <fullName evidence="4">PRTRC system protein C</fullName>
    </recommendedName>
</protein>
<reference evidence="2" key="1">
    <citation type="submission" date="2022-03" db="EMBL/GenBank/DDBJ databases">
        <title>Draft genome sequence of Aduncisulcus paluster, a free-living microaerophilic Fornicata.</title>
        <authorList>
            <person name="Yuyama I."/>
            <person name="Kume K."/>
            <person name="Tamura T."/>
            <person name="Inagaki Y."/>
            <person name="Hashimoto T."/>
        </authorList>
    </citation>
    <scope>NUCLEOTIDE SEQUENCE</scope>
    <source>
        <strain evidence="2">NY0171</strain>
    </source>
</reference>
<name>A0ABQ5KHS2_9EUKA</name>
<feature type="region of interest" description="Disordered" evidence="1">
    <location>
        <begin position="84"/>
        <end position="145"/>
    </location>
</feature>
<sequence length="145" mass="15383">MAKFQLVSCTVNLAGDRNNAVFRGQHNPVTFPEALVLQAVHGGQEHVHTMVDVGTVERDTHEELERLTVKYGAIVRELFPAVGGRASLPQGDDNLPTLDDVKAANEAAAEAMSKSKSKGKSGKAKPKADADADAVPDLNDLPGDN</sequence>
<dbReference type="Proteomes" id="UP001057375">
    <property type="component" value="Unassembled WGS sequence"/>
</dbReference>
<keyword evidence="3" id="KW-1185">Reference proteome</keyword>
<organism evidence="2 3">
    <name type="scientific">Aduncisulcus paluster</name>
    <dbReference type="NCBI Taxonomy" id="2918883"/>
    <lineage>
        <taxon>Eukaryota</taxon>
        <taxon>Metamonada</taxon>
        <taxon>Carpediemonas-like organisms</taxon>
        <taxon>Aduncisulcus</taxon>
    </lineage>
</organism>
<evidence type="ECO:0000313" key="3">
    <source>
        <dbReference type="Proteomes" id="UP001057375"/>
    </source>
</evidence>
<feature type="compositionally biased region" description="Low complexity" evidence="1">
    <location>
        <begin position="104"/>
        <end position="114"/>
    </location>
</feature>
<feature type="compositionally biased region" description="Low complexity" evidence="1">
    <location>
        <begin position="133"/>
        <end position="145"/>
    </location>
</feature>
<feature type="compositionally biased region" description="Basic residues" evidence="1">
    <location>
        <begin position="115"/>
        <end position="125"/>
    </location>
</feature>
<accession>A0ABQ5KHS2</accession>
<evidence type="ECO:0000313" key="2">
    <source>
        <dbReference type="EMBL" id="GKT32075.1"/>
    </source>
</evidence>